<evidence type="ECO:0000313" key="2">
    <source>
        <dbReference type="EMBL" id="KAJ7362391.1"/>
    </source>
</evidence>
<keyword evidence="3" id="KW-1185">Reference proteome</keyword>
<dbReference type="Proteomes" id="UP001218218">
    <property type="component" value="Unassembled WGS sequence"/>
</dbReference>
<organism evidence="2 3">
    <name type="scientific">Mycena albidolilacea</name>
    <dbReference type="NCBI Taxonomy" id="1033008"/>
    <lineage>
        <taxon>Eukaryota</taxon>
        <taxon>Fungi</taxon>
        <taxon>Dikarya</taxon>
        <taxon>Basidiomycota</taxon>
        <taxon>Agaricomycotina</taxon>
        <taxon>Agaricomycetes</taxon>
        <taxon>Agaricomycetidae</taxon>
        <taxon>Agaricales</taxon>
        <taxon>Marasmiineae</taxon>
        <taxon>Mycenaceae</taxon>
        <taxon>Mycena</taxon>
    </lineage>
</organism>
<accession>A0AAD7ALF5</accession>
<proteinExistence type="predicted"/>
<feature type="compositionally biased region" description="Low complexity" evidence="1">
    <location>
        <begin position="456"/>
        <end position="467"/>
    </location>
</feature>
<reference evidence="2" key="1">
    <citation type="submission" date="2023-03" db="EMBL/GenBank/DDBJ databases">
        <title>Massive genome expansion in bonnet fungi (Mycena s.s.) driven by repeated elements and novel gene families across ecological guilds.</title>
        <authorList>
            <consortium name="Lawrence Berkeley National Laboratory"/>
            <person name="Harder C.B."/>
            <person name="Miyauchi S."/>
            <person name="Viragh M."/>
            <person name="Kuo A."/>
            <person name="Thoen E."/>
            <person name="Andreopoulos B."/>
            <person name="Lu D."/>
            <person name="Skrede I."/>
            <person name="Drula E."/>
            <person name="Henrissat B."/>
            <person name="Morin E."/>
            <person name="Kohler A."/>
            <person name="Barry K."/>
            <person name="LaButti K."/>
            <person name="Morin E."/>
            <person name="Salamov A."/>
            <person name="Lipzen A."/>
            <person name="Mereny Z."/>
            <person name="Hegedus B."/>
            <person name="Baldrian P."/>
            <person name="Stursova M."/>
            <person name="Weitz H."/>
            <person name="Taylor A."/>
            <person name="Grigoriev I.V."/>
            <person name="Nagy L.G."/>
            <person name="Martin F."/>
            <person name="Kauserud H."/>
        </authorList>
    </citation>
    <scope>NUCLEOTIDE SEQUENCE</scope>
    <source>
        <strain evidence="2">CBHHK002</strain>
    </source>
</reference>
<evidence type="ECO:0000313" key="3">
    <source>
        <dbReference type="Proteomes" id="UP001218218"/>
    </source>
</evidence>
<dbReference type="AlphaFoldDB" id="A0AAD7ALF5"/>
<evidence type="ECO:0000256" key="1">
    <source>
        <dbReference type="SAM" id="MobiDB-lite"/>
    </source>
</evidence>
<gene>
    <name evidence="2" type="ORF">DFH08DRAFT_322855</name>
</gene>
<protein>
    <submittedName>
        <fullName evidence="2">Uncharacterized protein</fullName>
    </submittedName>
</protein>
<feature type="region of interest" description="Disordered" evidence="1">
    <location>
        <begin position="340"/>
        <end position="372"/>
    </location>
</feature>
<name>A0AAD7ALF5_9AGAR</name>
<feature type="region of interest" description="Disordered" evidence="1">
    <location>
        <begin position="447"/>
        <end position="467"/>
    </location>
</feature>
<sequence length="589" mass="64358">MEQGKEGLRDEAPCGLGCRDARGRCSSHHHHTRPVLCCTALFLFAARTGSHLHSALGVPRTGRCLIKPRPAAAKSLQGEALYCTLSSIHSSYFPPHLVSLIRTTRHRRPLHRPHALLVLARARRRLLRPAMYSYVHTRGKEASFCCTTRTRVGKVGDLTLFLPPPSDLPPLASVQSRVELADASSAHHHALRCAPRMDEHGAGVLRTEMGMGSGEGERGHGFFAPPRHARALDGRTRGLKRRGGSAVSRVAAERVGGRDGFYGAGCVGRTRRDAPGMYSNWRSRGVVPSPFPPAVPSSIAESRCFVSPACPAKQSPRGLFSTLHCGSWCDAHVTRGLDAREGREEGGRTGQRKGVGAGIRVPPRTSRQDPLERASLPAPAWGHTRRARRHLGPSCSRVCRSARTSFAGLGYLPLRIFFACISLLRRAALARVVLYWTTCRPQPQQTCAPRPPQCVSRPTSSTSAATPPRTMTLYRRRTWDVPGEERHGARLRSFLRVPHALDLVSRRRGTRGAGCGVRDMGCGCEDAWTAHAGGARPLRRSLSLCRSGAHGCGARCGTGRGRKECGQRRGRRCISRGTRTRSIRERARC</sequence>
<dbReference type="EMBL" id="JARIHO010000004">
    <property type="protein sequence ID" value="KAJ7362391.1"/>
    <property type="molecule type" value="Genomic_DNA"/>
</dbReference>
<comment type="caution">
    <text evidence="2">The sequence shown here is derived from an EMBL/GenBank/DDBJ whole genome shotgun (WGS) entry which is preliminary data.</text>
</comment>